<name>G7IQV5_MEDTR</name>
<reference evidence="2 4" key="2">
    <citation type="journal article" date="2014" name="BMC Genomics">
        <title>An improved genome release (version Mt4.0) for the model legume Medicago truncatula.</title>
        <authorList>
            <person name="Tang H."/>
            <person name="Krishnakumar V."/>
            <person name="Bidwell S."/>
            <person name="Rosen B."/>
            <person name="Chan A."/>
            <person name="Zhou S."/>
            <person name="Gentzbittel L."/>
            <person name="Childs K.L."/>
            <person name="Yandell M."/>
            <person name="Gundlach H."/>
            <person name="Mayer K.F."/>
            <person name="Schwartz D.C."/>
            <person name="Town C.D."/>
        </authorList>
    </citation>
    <scope>GENOME REANNOTATION</scope>
    <source>
        <strain evidence="3 4">cv. Jemalong A17</strain>
    </source>
</reference>
<feature type="compositionally biased region" description="Basic and acidic residues" evidence="1">
    <location>
        <begin position="102"/>
        <end position="113"/>
    </location>
</feature>
<protein>
    <submittedName>
        <fullName evidence="2 3">Uncharacterized protein</fullName>
    </submittedName>
</protein>
<dbReference type="PaxDb" id="3880-AES66314"/>
<dbReference type="EMBL" id="CM001218">
    <property type="protein sequence ID" value="AES66314.1"/>
    <property type="molecule type" value="Genomic_DNA"/>
</dbReference>
<gene>
    <name evidence="2" type="ordered locus">MTR_2g065730</name>
</gene>
<feature type="region of interest" description="Disordered" evidence="1">
    <location>
        <begin position="79"/>
        <end position="113"/>
    </location>
</feature>
<dbReference type="Proteomes" id="UP000002051">
    <property type="component" value="Chromosome 2"/>
</dbReference>
<reference evidence="2 4" key="1">
    <citation type="journal article" date="2011" name="Nature">
        <title>The Medicago genome provides insight into the evolution of rhizobial symbioses.</title>
        <authorList>
            <person name="Young N.D."/>
            <person name="Debelle F."/>
            <person name="Oldroyd G.E."/>
            <person name="Geurts R."/>
            <person name="Cannon S.B."/>
            <person name="Udvardi M.K."/>
            <person name="Benedito V.A."/>
            <person name="Mayer K.F."/>
            <person name="Gouzy J."/>
            <person name="Schoof H."/>
            <person name="Van de Peer Y."/>
            <person name="Proost S."/>
            <person name="Cook D.R."/>
            <person name="Meyers B.C."/>
            <person name="Spannagl M."/>
            <person name="Cheung F."/>
            <person name="De Mita S."/>
            <person name="Krishnakumar V."/>
            <person name="Gundlach H."/>
            <person name="Zhou S."/>
            <person name="Mudge J."/>
            <person name="Bharti A.K."/>
            <person name="Murray J.D."/>
            <person name="Naoumkina M.A."/>
            <person name="Rosen B."/>
            <person name="Silverstein K.A."/>
            <person name="Tang H."/>
            <person name="Rombauts S."/>
            <person name="Zhao P.X."/>
            <person name="Zhou P."/>
            <person name="Barbe V."/>
            <person name="Bardou P."/>
            <person name="Bechner M."/>
            <person name="Bellec A."/>
            <person name="Berger A."/>
            <person name="Berges H."/>
            <person name="Bidwell S."/>
            <person name="Bisseling T."/>
            <person name="Choisne N."/>
            <person name="Couloux A."/>
            <person name="Denny R."/>
            <person name="Deshpande S."/>
            <person name="Dai X."/>
            <person name="Doyle J.J."/>
            <person name="Dudez A.M."/>
            <person name="Farmer A.D."/>
            <person name="Fouteau S."/>
            <person name="Franken C."/>
            <person name="Gibelin C."/>
            <person name="Gish J."/>
            <person name="Goldstein S."/>
            <person name="Gonzalez A.J."/>
            <person name="Green P.J."/>
            <person name="Hallab A."/>
            <person name="Hartog M."/>
            <person name="Hua A."/>
            <person name="Humphray S.J."/>
            <person name="Jeong D.H."/>
            <person name="Jing Y."/>
            <person name="Jocker A."/>
            <person name="Kenton S.M."/>
            <person name="Kim D.J."/>
            <person name="Klee K."/>
            <person name="Lai H."/>
            <person name="Lang C."/>
            <person name="Lin S."/>
            <person name="Macmil S.L."/>
            <person name="Magdelenat G."/>
            <person name="Matthews L."/>
            <person name="McCorrison J."/>
            <person name="Monaghan E.L."/>
            <person name="Mun J.H."/>
            <person name="Najar F.Z."/>
            <person name="Nicholson C."/>
            <person name="Noirot C."/>
            <person name="O'Bleness M."/>
            <person name="Paule C.R."/>
            <person name="Poulain J."/>
            <person name="Prion F."/>
            <person name="Qin B."/>
            <person name="Qu C."/>
            <person name="Retzel E.F."/>
            <person name="Riddle C."/>
            <person name="Sallet E."/>
            <person name="Samain S."/>
            <person name="Samson N."/>
            <person name="Sanders I."/>
            <person name="Saurat O."/>
            <person name="Scarpelli C."/>
            <person name="Schiex T."/>
            <person name="Segurens B."/>
            <person name="Severin A.J."/>
            <person name="Sherrier D.J."/>
            <person name="Shi R."/>
            <person name="Sims S."/>
            <person name="Singer S.R."/>
            <person name="Sinharoy S."/>
            <person name="Sterck L."/>
            <person name="Viollet A."/>
            <person name="Wang B.B."/>
            <person name="Wang K."/>
            <person name="Wang M."/>
            <person name="Wang X."/>
            <person name="Warfsmann J."/>
            <person name="Weissenbach J."/>
            <person name="White D.D."/>
            <person name="White J.D."/>
            <person name="Wiley G.B."/>
            <person name="Wincker P."/>
            <person name="Xing Y."/>
            <person name="Yang L."/>
            <person name="Yao Z."/>
            <person name="Ying F."/>
            <person name="Zhai J."/>
            <person name="Zhou L."/>
            <person name="Zuber A."/>
            <person name="Denarie J."/>
            <person name="Dixon R.A."/>
            <person name="May G.D."/>
            <person name="Schwartz D.C."/>
            <person name="Rogers J."/>
            <person name="Quetier F."/>
            <person name="Town C.D."/>
            <person name="Roe B.A."/>
        </authorList>
    </citation>
    <scope>NUCLEOTIDE SEQUENCE [LARGE SCALE GENOMIC DNA]</scope>
    <source>
        <strain evidence="2">A17</strain>
        <strain evidence="3 4">cv. Jemalong A17</strain>
    </source>
</reference>
<keyword evidence="4" id="KW-1185">Reference proteome</keyword>
<feature type="compositionally biased region" description="Gly residues" evidence="1">
    <location>
        <begin position="85"/>
        <end position="101"/>
    </location>
</feature>
<dbReference type="EnsemblPlants" id="AES66314">
    <property type="protein sequence ID" value="AES66314"/>
    <property type="gene ID" value="MTR_2g065730"/>
</dbReference>
<reference evidence="3" key="3">
    <citation type="submission" date="2015-04" db="UniProtKB">
        <authorList>
            <consortium name="EnsemblPlants"/>
        </authorList>
    </citation>
    <scope>IDENTIFICATION</scope>
    <source>
        <strain evidence="3">cv. Jemalong A17</strain>
    </source>
</reference>
<dbReference type="HOGENOM" id="CLU_1828175_0_0_1"/>
<dbReference type="AlphaFoldDB" id="G7IQV5"/>
<evidence type="ECO:0000256" key="1">
    <source>
        <dbReference type="SAM" id="MobiDB-lite"/>
    </source>
</evidence>
<proteinExistence type="predicted"/>
<accession>G7IQV5</accession>
<sequence>MRVAEAGNNKGFTFTTGFTICREKHNKSEKQIEKTHLFYSQFFSDHVKKFTLCWIHLRCCYVVANIGVRRCRLTSSAETTTPLEEGGGGGDEMKGGDGGGGGRERGGSEGDEERRWEVCWKMNSLALTWSKLTKRSILQRG</sequence>
<organism evidence="2 4">
    <name type="scientific">Medicago truncatula</name>
    <name type="common">Barrel medic</name>
    <name type="synonym">Medicago tribuloides</name>
    <dbReference type="NCBI Taxonomy" id="3880"/>
    <lineage>
        <taxon>Eukaryota</taxon>
        <taxon>Viridiplantae</taxon>
        <taxon>Streptophyta</taxon>
        <taxon>Embryophyta</taxon>
        <taxon>Tracheophyta</taxon>
        <taxon>Spermatophyta</taxon>
        <taxon>Magnoliopsida</taxon>
        <taxon>eudicotyledons</taxon>
        <taxon>Gunneridae</taxon>
        <taxon>Pentapetalae</taxon>
        <taxon>rosids</taxon>
        <taxon>fabids</taxon>
        <taxon>Fabales</taxon>
        <taxon>Fabaceae</taxon>
        <taxon>Papilionoideae</taxon>
        <taxon>50 kb inversion clade</taxon>
        <taxon>NPAAA clade</taxon>
        <taxon>Hologalegina</taxon>
        <taxon>IRL clade</taxon>
        <taxon>Trifolieae</taxon>
        <taxon>Medicago</taxon>
    </lineage>
</organism>
<evidence type="ECO:0000313" key="3">
    <source>
        <dbReference type="EnsemblPlants" id="AES66314"/>
    </source>
</evidence>
<evidence type="ECO:0000313" key="2">
    <source>
        <dbReference type="EMBL" id="AES66314.1"/>
    </source>
</evidence>
<evidence type="ECO:0000313" key="4">
    <source>
        <dbReference type="Proteomes" id="UP000002051"/>
    </source>
</evidence>